<evidence type="ECO:0000256" key="2">
    <source>
        <dbReference type="ARBA" id="ARBA00022801"/>
    </source>
</evidence>
<dbReference type="InterPro" id="IPR036397">
    <property type="entry name" value="RNaseH_sf"/>
</dbReference>
<dbReference type="GO" id="GO:0005634">
    <property type="term" value="C:nucleus"/>
    <property type="evidence" value="ECO:0007669"/>
    <property type="project" value="TreeGrafter"/>
</dbReference>
<sequence>MVEAWIDNVENINRRRIHRLVVGLDVEWLRNFNCKIHHPAATLQLCVGLDCLIFQILYAEEMPKSLFDFLVDEIYTFVGVGIDRDVEKLYDEHDLEVENIVDLRRLASKRYCSLFFSVSPSLLLTVL</sequence>
<dbReference type="InterPro" id="IPR012337">
    <property type="entry name" value="RNaseH-like_sf"/>
</dbReference>
<evidence type="ECO:0000313" key="4">
    <source>
        <dbReference type="EMBL" id="GMH18658.1"/>
    </source>
</evidence>
<dbReference type="Proteomes" id="UP001279734">
    <property type="component" value="Unassembled WGS sequence"/>
</dbReference>
<feature type="domain" description="3'-5' exonuclease" evidence="3">
    <location>
        <begin position="4"/>
        <end position="108"/>
    </location>
</feature>
<protein>
    <recommendedName>
        <fullName evidence="3">3'-5' exonuclease domain-containing protein</fullName>
    </recommendedName>
</protein>
<gene>
    <name evidence="4" type="ORF">Nepgr_020499</name>
</gene>
<dbReference type="GO" id="GO:0005737">
    <property type="term" value="C:cytoplasm"/>
    <property type="evidence" value="ECO:0007669"/>
    <property type="project" value="TreeGrafter"/>
</dbReference>
<dbReference type="Gene3D" id="3.30.420.10">
    <property type="entry name" value="Ribonuclease H-like superfamily/Ribonuclease H"/>
    <property type="match status" value="1"/>
</dbReference>
<evidence type="ECO:0000256" key="1">
    <source>
        <dbReference type="ARBA" id="ARBA00022722"/>
    </source>
</evidence>
<evidence type="ECO:0000313" key="5">
    <source>
        <dbReference type="Proteomes" id="UP001279734"/>
    </source>
</evidence>
<dbReference type="SUPFAM" id="SSF53098">
    <property type="entry name" value="Ribonuclease H-like"/>
    <property type="match status" value="1"/>
</dbReference>
<keyword evidence="2" id="KW-0378">Hydrolase</keyword>
<comment type="caution">
    <text evidence="4">The sequence shown here is derived from an EMBL/GenBank/DDBJ whole genome shotgun (WGS) entry which is preliminary data.</text>
</comment>
<proteinExistence type="predicted"/>
<keyword evidence="5" id="KW-1185">Reference proteome</keyword>
<dbReference type="InterPro" id="IPR051132">
    <property type="entry name" value="3-5_Exonuclease_domain"/>
</dbReference>
<dbReference type="AlphaFoldDB" id="A0AAD3XVA0"/>
<reference evidence="4" key="1">
    <citation type="submission" date="2023-05" db="EMBL/GenBank/DDBJ databases">
        <title>Nepenthes gracilis genome sequencing.</title>
        <authorList>
            <person name="Fukushima K."/>
        </authorList>
    </citation>
    <scope>NUCLEOTIDE SEQUENCE</scope>
    <source>
        <strain evidence="4">SING2019-196</strain>
    </source>
</reference>
<dbReference type="GO" id="GO:0003676">
    <property type="term" value="F:nucleic acid binding"/>
    <property type="evidence" value="ECO:0007669"/>
    <property type="project" value="InterPro"/>
</dbReference>
<dbReference type="EMBL" id="BSYO01000019">
    <property type="protein sequence ID" value="GMH18658.1"/>
    <property type="molecule type" value="Genomic_DNA"/>
</dbReference>
<keyword evidence="1" id="KW-0540">Nuclease</keyword>
<evidence type="ECO:0000259" key="3">
    <source>
        <dbReference type="Pfam" id="PF01612"/>
    </source>
</evidence>
<accession>A0AAD3XVA0</accession>
<name>A0AAD3XVA0_NEPGR</name>
<dbReference type="GO" id="GO:0006139">
    <property type="term" value="P:nucleobase-containing compound metabolic process"/>
    <property type="evidence" value="ECO:0007669"/>
    <property type="project" value="InterPro"/>
</dbReference>
<organism evidence="4 5">
    <name type="scientific">Nepenthes gracilis</name>
    <name type="common">Slender pitcher plant</name>
    <dbReference type="NCBI Taxonomy" id="150966"/>
    <lineage>
        <taxon>Eukaryota</taxon>
        <taxon>Viridiplantae</taxon>
        <taxon>Streptophyta</taxon>
        <taxon>Embryophyta</taxon>
        <taxon>Tracheophyta</taxon>
        <taxon>Spermatophyta</taxon>
        <taxon>Magnoliopsida</taxon>
        <taxon>eudicotyledons</taxon>
        <taxon>Gunneridae</taxon>
        <taxon>Pentapetalae</taxon>
        <taxon>Caryophyllales</taxon>
        <taxon>Nepenthaceae</taxon>
        <taxon>Nepenthes</taxon>
    </lineage>
</organism>
<dbReference type="InterPro" id="IPR002562">
    <property type="entry name" value="3'-5'_exonuclease_dom"/>
</dbReference>
<dbReference type="GO" id="GO:0008408">
    <property type="term" value="F:3'-5' exonuclease activity"/>
    <property type="evidence" value="ECO:0007669"/>
    <property type="project" value="InterPro"/>
</dbReference>
<dbReference type="PANTHER" id="PTHR13620">
    <property type="entry name" value="3-5 EXONUCLEASE"/>
    <property type="match status" value="1"/>
</dbReference>
<dbReference type="PANTHER" id="PTHR13620:SF105">
    <property type="entry name" value="OS01G0737700 PROTEIN"/>
    <property type="match status" value="1"/>
</dbReference>
<dbReference type="Pfam" id="PF01612">
    <property type="entry name" value="DNA_pol_A_exo1"/>
    <property type="match status" value="1"/>
</dbReference>